<feature type="region of interest" description="Disordered" evidence="1">
    <location>
        <begin position="17"/>
        <end position="48"/>
    </location>
</feature>
<feature type="compositionally biased region" description="Basic and acidic residues" evidence="1">
    <location>
        <begin position="98"/>
        <end position="114"/>
    </location>
</feature>
<evidence type="ECO:0000313" key="2">
    <source>
        <dbReference type="EMBL" id="GAA2409790.1"/>
    </source>
</evidence>
<evidence type="ECO:0000256" key="1">
    <source>
        <dbReference type="SAM" id="MobiDB-lite"/>
    </source>
</evidence>
<organism evidence="2 3">
    <name type="scientific">Streptomyces glaucosporus</name>
    <dbReference type="NCBI Taxonomy" id="284044"/>
    <lineage>
        <taxon>Bacteria</taxon>
        <taxon>Bacillati</taxon>
        <taxon>Actinomycetota</taxon>
        <taxon>Actinomycetes</taxon>
        <taxon>Kitasatosporales</taxon>
        <taxon>Streptomycetaceae</taxon>
        <taxon>Streptomyces</taxon>
    </lineage>
</organism>
<sequence length="114" mass="13000">MPRTTPDRPVDIEALFPELSHHRRTATRLHPRPGTPTAHHSSVGGPFLWPADEPWPVCRERHRRSHGERPADVRLRRHVLAEAWSRRTETGERPGPTEAERTLLDGLEPGEHAP</sequence>
<keyword evidence="3" id="KW-1185">Reference proteome</keyword>
<feature type="region of interest" description="Disordered" evidence="1">
    <location>
        <begin position="82"/>
        <end position="114"/>
    </location>
</feature>
<dbReference type="Gene3D" id="2.30.320.10">
    <property type="entry name" value="YwqG-like"/>
    <property type="match status" value="1"/>
</dbReference>
<dbReference type="EMBL" id="BAAATJ010000023">
    <property type="protein sequence ID" value="GAA2409790.1"/>
    <property type="molecule type" value="Genomic_DNA"/>
</dbReference>
<feature type="compositionally biased region" description="Basic residues" evidence="1">
    <location>
        <begin position="21"/>
        <end position="31"/>
    </location>
</feature>
<protein>
    <submittedName>
        <fullName evidence="2">Uncharacterized protein</fullName>
    </submittedName>
</protein>
<gene>
    <name evidence="2" type="ORF">GCM10010420_42970</name>
</gene>
<accession>A0ABP5VR34</accession>
<comment type="caution">
    <text evidence="2">The sequence shown here is derived from an EMBL/GenBank/DDBJ whole genome shotgun (WGS) entry which is preliminary data.</text>
</comment>
<proteinExistence type="predicted"/>
<dbReference type="Proteomes" id="UP001500058">
    <property type="component" value="Unassembled WGS sequence"/>
</dbReference>
<evidence type="ECO:0000313" key="3">
    <source>
        <dbReference type="Proteomes" id="UP001500058"/>
    </source>
</evidence>
<name>A0ABP5VR34_9ACTN</name>
<dbReference type="RefSeq" id="WP_344632733.1">
    <property type="nucleotide sequence ID" value="NZ_BAAATJ010000023.1"/>
</dbReference>
<reference evidence="3" key="1">
    <citation type="journal article" date="2019" name="Int. J. Syst. Evol. Microbiol.">
        <title>The Global Catalogue of Microorganisms (GCM) 10K type strain sequencing project: providing services to taxonomists for standard genome sequencing and annotation.</title>
        <authorList>
            <consortium name="The Broad Institute Genomics Platform"/>
            <consortium name="The Broad Institute Genome Sequencing Center for Infectious Disease"/>
            <person name="Wu L."/>
            <person name="Ma J."/>
        </authorList>
    </citation>
    <scope>NUCLEOTIDE SEQUENCE [LARGE SCALE GENOMIC DNA]</scope>
    <source>
        <strain evidence="3">JCM 6921</strain>
    </source>
</reference>